<evidence type="ECO:0000313" key="1">
    <source>
        <dbReference type="EMBL" id="EFO15152.1"/>
    </source>
</evidence>
<proteinExistence type="predicted"/>
<accession>A0A1S0TJM2</accession>
<reference evidence="1" key="1">
    <citation type="submission" date="2012-04" db="EMBL/GenBank/DDBJ databases">
        <title>The Genome Sequence of Loa loa.</title>
        <authorList>
            <consortium name="The Broad Institute Genome Sequencing Platform"/>
            <consortium name="Broad Institute Genome Sequencing Center for Infectious Disease"/>
            <person name="Nutman T.B."/>
            <person name="Fink D.L."/>
            <person name="Russ C."/>
            <person name="Young S."/>
            <person name="Zeng Q."/>
            <person name="Gargeya S."/>
            <person name="Alvarado L."/>
            <person name="Berlin A."/>
            <person name="Chapman S.B."/>
            <person name="Chen Z."/>
            <person name="Freedman E."/>
            <person name="Gellesch M."/>
            <person name="Goldberg J."/>
            <person name="Griggs A."/>
            <person name="Gujja S."/>
            <person name="Heilman E.R."/>
            <person name="Heiman D."/>
            <person name="Howarth C."/>
            <person name="Mehta T."/>
            <person name="Neiman D."/>
            <person name="Pearson M."/>
            <person name="Roberts A."/>
            <person name="Saif S."/>
            <person name="Shea T."/>
            <person name="Shenoy N."/>
            <person name="Sisk P."/>
            <person name="Stolte C."/>
            <person name="Sykes S."/>
            <person name="White J."/>
            <person name="Yandava C."/>
            <person name="Haas B."/>
            <person name="Henn M.R."/>
            <person name="Nusbaum C."/>
            <person name="Birren B."/>
        </authorList>
    </citation>
    <scope>NUCLEOTIDE SEQUENCE [LARGE SCALE GENOMIC DNA]</scope>
</reference>
<dbReference type="CTD" id="9950831"/>
<dbReference type="KEGG" id="loa:LOAG_13360"/>
<dbReference type="GeneID" id="9950831"/>
<dbReference type="InParanoid" id="A0A1S0TJM2"/>
<gene>
    <name evidence="1" type="ORF">LOAG_13360</name>
</gene>
<name>A0A1S0TJM2_LOALO</name>
<sequence length="106" mass="11895">MDIGESIVIANSAFNSREWELIDISNKTRRLITLDASKNYVMKFAVSKVKSLTVGCTKKSETSISVVIMEAERLKAVSKIDFAFEHGYKGAKSVTEECLVFLFHNE</sequence>
<dbReference type="AlphaFoldDB" id="A0A1S0TJM2"/>
<dbReference type="RefSeq" id="XP_003148917.1">
    <property type="nucleotide sequence ID" value="XM_003148869.1"/>
</dbReference>
<dbReference type="EMBL" id="JH712074">
    <property type="protein sequence ID" value="EFO15152.1"/>
    <property type="molecule type" value="Genomic_DNA"/>
</dbReference>
<organism evidence="1">
    <name type="scientific">Loa loa</name>
    <name type="common">Eye worm</name>
    <name type="synonym">Filaria loa</name>
    <dbReference type="NCBI Taxonomy" id="7209"/>
    <lineage>
        <taxon>Eukaryota</taxon>
        <taxon>Metazoa</taxon>
        <taxon>Ecdysozoa</taxon>
        <taxon>Nematoda</taxon>
        <taxon>Chromadorea</taxon>
        <taxon>Rhabditida</taxon>
        <taxon>Spirurina</taxon>
        <taxon>Spiruromorpha</taxon>
        <taxon>Filarioidea</taxon>
        <taxon>Onchocercidae</taxon>
        <taxon>Loa</taxon>
    </lineage>
</organism>
<protein>
    <submittedName>
        <fullName evidence="1">Uncharacterized protein</fullName>
    </submittedName>
</protein>